<evidence type="ECO:0000313" key="8">
    <source>
        <dbReference type="EMBL" id="PSG90474.1"/>
    </source>
</evidence>
<feature type="transmembrane region" description="Helical" evidence="6">
    <location>
        <begin position="283"/>
        <end position="302"/>
    </location>
</feature>
<keyword evidence="2" id="KW-1003">Cell membrane</keyword>
<feature type="transmembrane region" description="Helical" evidence="6">
    <location>
        <begin position="309"/>
        <end position="329"/>
    </location>
</feature>
<feature type="transmembrane region" description="Helical" evidence="6">
    <location>
        <begin position="401"/>
        <end position="424"/>
    </location>
</feature>
<dbReference type="PANTHER" id="PTHR33406">
    <property type="entry name" value="MEMBRANE PROTEIN MJ1562-RELATED"/>
    <property type="match status" value="1"/>
</dbReference>
<keyword evidence="4 6" id="KW-1133">Transmembrane helix</keyword>
<name>A0A2T1NDG8_9FLAO</name>
<feature type="transmembrane region" description="Helical" evidence="6">
    <location>
        <begin position="676"/>
        <end position="692"/>
    </location>
</feature>
<dbReference type="GO" id="GO:0005886">
    <property type="term" value="C:plasma membrane"/>
    <property type="evidence" value="ECO:0007669"/>
    <property type="project" value="UniProtKB-SubCell"/>
</dbReference>
<feature type="transmembrane region" description="Helical" evidence="6">
    <location>
        <begin position="335"/>
        <end position="356"/>
    </location>
</feature>
<evidence type="ECO:0000256" key="6">
    <source>
        <dbReference type="SAM" id="Phobius"/>
    </source>
</evidence>
<sequence length="823" mass="92244">MVCFHGFHLKEAPDMLNLFYKFYLKLKKNPVVGTALLFMLLIVLVWRILSISFAEDVSKLIPQNEDNKTLQKVLKTANFSDKIIVHIRKKDAVSTETLTNYAEDFLEELNASKNPYIKSVQGYIEEESLFETLDVVYENLPYFLTAEDYQHIEAKMTPDSIAAITQQNYETLISPSGLIAKKTLVRDPLGLSLMGINHLKSLGFNDDFKIVNGFLVNKKETDVLLFITPKFPTSETQKNTQFSTALYNLQSKLNTKYQSEITASYFGGVLIAVANANQIKTDVILTVSLALSLLLMVFIVFYRSVFVPIILLLPTVFGALVALAILSLFKTQISAISLGVGAVLLGVTLDYALHILTHLRAQHTIEDTLNQVTKPIIMSSVTTALAFFCLLFINSDALQDLGLFAGLSVLSAAFFALVLIPVLYKAPKKKTLAKQTPIDKFASYPFHQKKGWIIGLVLLLIGSVFFYSQVSFNKNLSSLNFVPQHLKQAEKELDQLTNASDKSVYLVSYGNTLDEALQHNDILFSTLKKQKATNSLVSFTSVTPLVKSKRTQKEGLQQWTTFFNEERKQFLKEEFILKGEVFGFKPETHQAFYNLLNQPFNILHLEDLKGIASISPEDFISSNDQFHTVTTLVKLKDNQVNAFKAQFKNQKGTILIDRQAINEDLLGQLKNSFNTLMLYCFGAVLLVLFIFYRNIKLVLATILPIVITWLITIGLMAFFNIQFNVFNIIISTFIFGLGVDYSIFITNGLIKNNKQENAVLPTYKTSVILSVITTLLGVGILFLAKHPALQSLALVSVIGISTALLVSFTLQPLVYNVLCKSKK</sequence>
<evidence type="ECO:0000256" key="1">
    <source>
        <dbReference type="ARBA" id="ARBA00004651"/>
    </source>
</evidence>
<dbReference type="Gene3D" id="1.20.1640.10">
    <property type="entry name" value="Multidrug efflux transporter AcrB transmembrane domain"/>
    <property type="match status" value="2"/>
</dbReference>
<dbReference type="Pfam" id="PF03176">
    <property type="entry name" value="MMPL"/>
    <property type="match status" value="2"/>
</dbReference>
<comment type="caution">
    <text evidence="8">The sequence shown here is derived from an EMBL/GenBank/DDBJ whole genome shotgun (WGS) entry which is preliminary data.</text>
</comment>
<protein>
    <recommendedName>
        <fullName evidence="7">SSD domain-containing protein</fullName>
    </recommendedName>
</protein>
<dbReference type="Proteomes" id="UP000238426">
    <property type="component" value="Unassembled WGS sequence"/>
</dbReference>
<evidence type="ECO:0000256" key="3">
    <source>
        <dbReference type="ARBA" id="ARBA00022692"/>
    </source>
</evidence>
<evidence type="ECO:0000259" key="7">
    <source>
        <dbReference type="PROSITE" id="PS50156"/>
    </source>
</evidence>
<feature type="transmembrane region" description="Helical" evidence="6">
    <location>
        <begin position="697"/>
        <end position="719"/>
    </location>
</feature>
<dbReference type="PANTHER" id="PTHR33406:SF13">
    <property type="entry name" value="MEMBRANE PROTEIN YDFJ"/>
    <property type="match status" value="1"/>
</dbReference>
<evidence type="ECO:0000256" key="4">
    <source>
        <dbReference type="ARBA" id="ARBA00022989"/>
    </source>
</evidence>
<evidence type="ECO:0000313" key="9">
    <source>
        <dbReference type="Proteomes" id="UP000238426"/>
    </source>
</evidence>
<dbReference type="InterPro" id="IPR000731">
    <property type="entry name" value="SSD"/>
</dbReference>
<dbReference type="InterPro" id="IPR050545">
    <property type="entry name" value="Mycobact_MmpL"/>
</dbReference>
<dbReference type="OrthoDB" id="9803035at2"/>
<feature type="transmembrane region" description="Helical" evidence="6">
    <location>
        <begin position="451"/>
        <end position="470"/>
    </location>
</feature>
<reference evidence="8 9" key="1">
    <citation type="submission" date="2018-03" db="EMBL/GenBank/DDBJ databases">
        <title>Mesoflavibacter sp. HG37 and Mesoflavibacter sp. HG96 sp.nov., two marine bacteria isolated from seawater of Western Pacific Ocean.</title>
        <authorList>
            <person name="Cheng H."/>
            <person name="Wu Y.-H."/>
            <person name="Guo L.-L."/>
            <person name="Xu X.-W."/>
        </authorList>
    </citation>
    <scope>NUCLEOTIDE SEQUENCE [LARGE SCALE GENOMIC DNA]</scope>
    <source>
        <strain evidence="8 9">KCTC 32269</strain>
    </source>
</reference>
<keyword evidence="5 6" id="KW-0472">Membrane</keyword>
<feature type="transmembrane region" description="Helical" evidence="6">
    <location>
        <begin position="31"/>
        <end position="49"/>
    </location>
</feature>
<organism evidence="8 9">
    <name type="scientific">Aurantibacter aestuarii</name>
    <dbReference type="NCBI Taxonomy" id="1266046"/>
    <lineage>
        <taxon>Bacteria</taxon>
        <taxon>Pseudomonadati</taxon>
        <taxon>Bacteroidota</taxon>
        <taxon>Flavobacteriia</taxon>
        <taxon>Flavobacteriales</taxon>
        <taxon>Flavobacteriaceae</taxon>
        <taxon>Aurantibacter</taxon>
    </lineage>
</organism>
<dbReference type="SUPFAM" id="SSF82866">
    <property type="entry name" value="Multidrug efflux transporter AcrB transmembrane domain"/>
    <property type="match status" value="2"/>
</dbReference>
<dbReference type="InterPro" id="IPR004869">
    <property type="entry name" value="MMPL_dom"/>
</dbReference>
<feature type="domain" description="SSD" evidence="7">
    <location>
        <begin position="697"/>
        <end position="817"/>
    </location>
</feature>
<gene>
    <name evidence="8" type="ORF">C7H52_04110</name>
</gene>
<dbReference type="EMBL" id="PXOQ01000007">
    <property type="protein sequence ID" value="PSG90474.1"/>
    <property type="molecule type" value="Genomic_DNA"/>
</dbReference>
<keyword evidence="9" id="KW-1185">Reference proteome</keyword>
<feature type="transmembrane region" description="Helical" evidence="6">
    <location>
        <begin position="790"/>
        <end position="818"/>
    </location>
</feature>
<feature type="transmembrane region" description="Helical" evidence="6">
    <location>
        <begin position="376"/>
        <end position="395"/>
    </location>
</feature>
<accession>A0A2T1NDG8</accession>
<evidence type="ECO:0000256" key="5">
    <source>
        <dbReference type="ARBA" id="ARBA00023136"/>
    </source>
</evidence>
<keyword evidence="3 6" id="KW-0812">Transmembrane</keyword>
<dbReference type="PROSITE" id="PS50156">
    <property type="entry name" value="SSD"/>
    <property type="match status" value="1"/>
</dbReference>
<feature type="transmembrane region" description="Helical" evidence="6">
    <location>
        <begin position="766"/>
        <end position="784"/>
    </location>
</feature>
<comment type="subcellular location">
    <subcellularLocation>
        <location evidence="1">Cell membrane</location>
        <topology evidence="1">Multi-pass membrane protein</topology>
    </subcellularLocation>
</comment>
<evidence type="ECO:0000256" key="2">
    <source>
        <dbReference type="ARBA" id="ARBA00022475"/>
    </source>
</evidence>
<proteinExistence type="predicted"/>
<dbReference type="AlphaFoldDB" id="A0A2T1NDG8"/>
<feature type="transmembrane region" description="Helical" evidence="6">
    <location>
        <begin position="725"/>
        <end position="745"/>
    </location>
</feature>